<dbReference type="RefSeq" id="WP_379587429.1">
    <property type="nucleotide sequence ID" value="NZ_JBHSQW010000044.1"/>
</dbReference>
<feature type="domain" description="Mycothiol-dependent maleylpyruvate isomerase metal-binding" evidence="1">
    <location>
        <begin position="6"/>
        <end position="127"/>
    </location>
</feature>
<gene>
    <name evidence="2" type="ORF">ACFQE5_20795</name>
</gene>
<keyword evidence="3" id="KW-1185">Reference proteome</keyword>
<dbReference type="Proteomes" id="UP001596302">
    <property type="component" value="Unassembled WGS sequence"/>
</dbReference>
<dbReference type="InterPro" id="IPR017520">
    <property type="entry name" value="CHP03086"/>
</dbReference>
<proteinExistence type="predicted"/>
<dbReference type="Gene3D" id="1.20.120.450">
    <property type="entry name" value="dinb family like domain"/>
    <property type="match status" value="1"/>
</dbReference>
<name>A0ABW1J8G7_9PSEU</name>
<reference evidence="3" key="1">
    <citation type="journal article" date="2019" name="Int. J. Syst. Evol. Microbiol.">
        <title>The Global Catalogue of Microorganisms (GCM) 10K type strain sequencing project: providing services to taxonomists for standard genome sequencing and annotation.</title>
        <authorList>
            <consortium name="The Broad Institute Genomics Platform"/>
            <consortium name="The Broad Institute Genome Sequencing Center for Infectious Disease"/>
            <person name="Wu L."/>
            <person name="Ma J."/>
        </authorList>
    </citation>
    <scope>NUCLEOTIDE SEQUENCE [LARGE SCALE GENOMIC DNA]</scope>
    <source>
        <strain evidence="3">CCM 8391</strain>
    </source>
</reference>
<comment type="caution">
    <text evidence="2">The sequence shown here is derived from an EMBL/GenBank/DDBJ whole genome shotgun (WGS) entry which is preliminary data.</text>
</comment>
<evidence type="ECO:0000313" key="3">
    <source>
        <dbReference type="Proteomes" id="UP001596302"/>
    </source>
</evidence>
<dbReference type="EMBL" id="JBHSQW010000044">
    <property type="protein sequence ID" value="MFC5996650.1"/>
    <property type="molecule type" value="Genomic_DNA"/>
</dbReference>
<accession>A0ABW1J8G7</accession>
<dbReference type="SUPFAM" id="SSF109854">
    <property type="entry name" value="DinB/YfiT-like putative metalloenzymes"/>
    <property type="match status" value="1"/>
</dbReference>
<dbReference type="InterPro" id="IPR034660">
    <property type="entry name" value="DinB/YfiT-like"/>
</dbReference>
<evidence type="ECO:0000259" key="1">
    <source>
        <dbReference type="Pfam" id="PF11716"/>
    </source>
</evidence>
<dbReference type="NCBIfam" id="TIGR03086">
    <property type="entry name" value="TIGR03086 family metal-binding protein"/>
    <property type="match status" value="1"/>
</dbReference>
<dbReference type="InterPro" id="IPR024344">
    <property type="entry name" value="MDMPI_metal-binding"/>
</dbReference>
<dbReference type="InterPro" id="IPR017517">
    <property type="entry name" value="Maleyloyr_isom"/>
</dbReference>
<organism evidence="2 3">
    <name type="scientific">Pseudonocardia hispaniensis</name>
    <dbReference type="NCBI Taxonomy" id="904933"/>
    <lineage>
        <taxon>Bacteria</taxon>
        <taxon>Bacillati</taxon>
        <taxon>Actinomycetota</taxon>
        <taxon>Actinomycetes</taxon>
        <taxon>Pseudonocardiales</taxon>
        <taxon>Pseudonocardiaceae</taxon>
        <taxon>Pseudonocardia</taxon>
    </lineage>
</organism>
<protein>
    <submittedName>
        <fullName evidence="2">TIGR03086 family metal-binding protein</fullName>
    </submittedName>
</protein>
<dbReference type="NCBIfam" id="TIGR03083">
    <property type="entry name" value="maleylpyruvate isomerase family mycothiol-dependent enzyme"/>
    <property type="match status" value="1"/>
</dbReference>
<evidence type="ECO:0000313" key="2">
    <source>
        <dbReference type="EMBL" id="MFC5996650.1"/>
    </source>
</evidence>
<dbReference type="Pfam" id="PF11716">
    <property type="entry name" value="MDMPI_N"/>
    <property type="match status" value="1"/>
</dbReference>
<sequence length="194" mass="19932">MTLDLEPAARRIGSLLDGVADDRLNDPTPGADSTVADLLEHLIGLAGAFAGAAAKAPDPGPPRPGEAARLDPGWRRILPRRLDELVAAWREPAAWEGAASVGGVTMPAAQVAIVALDELVLHGWDLARATGQPYDVDPASVEACLGFVAAMASPTGTPGLFGPIVEVPADAPPFDRLLGLSGRDPSWAAGPATR</sequence>